<dbReference type="Proteomes" id="UP000015354">
    <property type="component" value="Unassembled WGS sequence"/>
</dbReference>
<proteinExistence type="predicted"/>
<dbReference type="EMBL" id="ATMH01011846">
    <property type="protein sequence ID" value="EPY15683.1"/>
    <property type="molecule type" value="Genomic_DNA"/>
</dbReference>
<comment type="caution">
    <text evidence="1">The sequence shown here is derived from an EMBL/GenBank/DDBJ whole genome shotgun (WGS) entry which is preliminary data.</text>
</comment>
<name>S9TH77_9TRYP</name>
<keyword evidence="2" id="KW-1185">Reference proteome</keyword>
<sequence length="161" mass="17850">MNFVMAHINAKALGTHLSSTSFPKYGVPFFNILTFMGNITIDGVRISEDLETYNAYNLNATALINEFGFAAANSSLATENYTIGAPTPAYCTFNCYSGVSTETLGPPGAQWTRRVHLQERVPQAVLHLPPGPPAVLRRLHRVQRKPLRHVPVDERRCVLRV</sequence>
<reference evidence="1 2" key="1">
    <citation type="journal article" date="2013" name="PLoS ONE">
        <title>Predicting the Proteins of Angomonas deanei, Strigomonas culicis and Their Respective Endosymbionts Reveals New Aspects of the Trypanosomatidae Family.</title>
        <authorList>
            <person name="Motta M.C."/>
            <person name="Martins A.C."/>
            <person name="de Souza S.S."/>
            <person name="Catta-Preta C.M."/>
            <person name="Silva R."/>
            <person name="Klein C.C."/>
            <person name="de Almeida L.G."/>
            <person name="de Lima Cunha O."/>
            <person name="Ciapina L.P."/>
            <person name="Brocchi M."/>
            <person name="Colabardini A.C."/>
            <person name="de Araujo Lima B."/>
            <person name="Machado C.R."/>
            <person name="de Almeida Soares C.M."/>
            <person name="Probst C.M."/>
            <person name="de Menezes C.B."/>
            <person name="Thompson C.E."/>
            <person name="Bartholomeu D.C."/>
            <person name="Gradia D.F."/>
            <person name="Pavoni D.P."/>
            <person name="Grisard E.C."/>
            <person name="Fantinatti-Garboggini F."/>
            <person name="Marchini F.K."/>
            <person name="Rodrigues-Luiz G.F."/>
            <person name="Wagner G."/>
            <person name="Goldman G.H."/>
            <person name="Fietto J.L."/>
            <person name="Elias M.C."/>
            <person name="Goldman M.H."/>
            <person name="Sagot M.F."/>
            <person name="Pereira M."/>
            <person name="Stoco P.H."/>
            <person name="de Mendonca-Neto R.P."/>
            <person name="Teixeira S.M."/>
            <person name="Maciel T.E."/>
            <person name="de Oliveira Mendes T.A."/>
            <person name="Urmenyi T.P."/>
            <person name="de Souza W."/>
            <person name="Schenkman S."/>
            <person name="de Vasconcelos A.T."/>
        </authorList>
    </citation>
    <scope>NUCLEOTIDE SEQUENCE [LARGE SCALE GENOMIC DNA]</scope>
</reference>
<evidence type="ECO:0000313" key="2">
    <source>
        <dbReference type="Proteomes" id="UP000015354"/>
    </source>
</evidence>
<gene>
    <name evidence="1" type="ORF">STCU_11836</name>
</gene>
<protein>
    <submittedName>
        <fullName evidence="1">Uncharacterized protein</fullName>
    </submittedName>
</protein>
<organism evidence="1 2">
    <name type="scientific">Strigomonas culicis</name>
    <dbReference type="NCBI Taxonomy" id="28005"/>
    <lineage>
        <taxon>Eukaryota</taxon>
        <taxon>Discoba</taxon>
        <taxon>Euglenozoa</taxon>
        <taxon>Kinetoplastea</taxon>
        <taxon>Metakinetoplastina</taxon>
        <taxon>Trypanosomatida</taxon>
        <taxon>Trypanosomatidae</taxon>
        <taxon>Strigomonadinae</taxon>
        <taxon>Strigomonas</taxon>
    </lineage>
</organism>
<accession>S9TH77</accession>
<dbReference type="AlphaFoldDB" id="S9TH77"/>
<evidence type="ECO:0000313" key="1">
    <source>
        <dbReference type="EMBL" id="EPY15683.1"/>
    </source>
</evidence>